<reference evidence="2 3" key="1">
    <citation type="submission" date="2018-06" db="EMBL/GenBank/DDBJ databases">
        <authorList>
            <consortium name="Pathogen Informatics"/>
            <person name="Doyle S."/>
        </authorList>
    </citation>
    <scope>NUCLEOTIDE SEQUENCE [LARGE SCALE GENOMIC DNA]</scope>
    <source>
        <strain evidence="2 3">NCTC1934</strain>
    </source>
</reference>
<name>A0A378YW13_9NOCA</name>
<evidence type="ECO:0000313" key="2">
    <source>
        <dbReference type="EMBL" id="SUA81332.1"/>
    </source>
</evidence>
<protein>
    <recommendedName>
        <fullName evidence="1">SnoaL-like domain-containing protein</fullName>
    </recommendedName>
</protein>
<dbReference type="AlphaFoldDB" id="A0A378YW13"/>
<dbReference type="Proteomes" id="UP000255467">
    <property type="component" value="Unassembled WGS sequence"/>
</dbReference>
<proteinExistence type="predicted"/>
<accession>A0A378YW13</accession>
<dbReference type="Pfam" id="PF13577">
    <property type="entry name" value="SnoaL_4"/>
    <property type="match status" value="1"/>
</dbReference>
<dbReference type="InterPro" id="IPR032710">
    <property type="entry name" value="NTF2-like_dom_sf"/>
</dbReference>
<dbReference type="OrthoDB" id="9130903at2"/>
<dbReference type="EMBL" id="UGRY01000002">
    <property type="protein sequence ID" value="SUA81332.1"/>
    <property type="molecule type" value="Genomic_DNA"/>
</dbReference>
<sequence length="146" mass="16278">MTRVTTVSAELHAEISLFYARHMRAMDEGRVAEWTADFTEDAEFRTNARPTAQVGRAEITAGAGAAARKLLDDNVLRRHCLTTLDIRVDGGGIVRASSYAIIVRTPPGGPTAVEFLCTCEDELVRGDGRWLIRRRRVQRDDLIHPM</sequence>
<feature type="domain" description="SnoaL-like" evidence="1">
    <location>
        <begin position="9"/>
        <end position="136"/>
    </location>
</feature>
<gene>
    <name evidence="2" type="ORF">NCTC1934_04725</name>
</gene>
<dbReference type="InterPro" id="IPR037401">
    <property type="entry name" value="SnoaL-like"/>
</dbReference>
<organism evidence="2 3">
    <name type="scientific">Nocardia otitidiscaviarum</name>
    <dbReference type="NCBI Taxonomy" id="1823"/>
    <lineage>
        <taxon>Bacteria</taxon>
        <taxon>Bacillati</taxon>
        <taxon>Actinomycetota</taxon>
        <taxon>Actinomycetes</taxon>
        <taxon>Mycobacteriales</taxon>
        <taxon>Nocardiaceae</taxon>
        <taxon>Nocardia</taxon>
    </lineage>
</organism>
<evidence type="ECO:0000313" key="3">
    <source>
        <dbReference type="Proteomes" id="UP000255467"/>
    </source>
</evidence>
<dbReference type="Gene3D" id="3.10.450.50">
    <property type="match status" value="1"/>
</dbReference>
<keyword evidence="3" id="KW-1185">Reference proteome</keyword>
<evidence type="ECO:0000259" key="1">
    <source>
        <dbReference type="Pfam" id="PF13577"/>
    </source>
</evidence>
<dbReference type="SUPFAM" id="SSF54427">
    <property type="entry name" value="NTF2-like"/>
    <property type="match status" value="1"/>
</dbReference>